<sequence>MLPQKEGEDSWIDGLSVWKVVLMGYGMWIGDWIFYWIYRAE</sequence>
<evidence type="ECO:0000256" key="1">
    <source>
        <dbReference type="SAM" id="Phobius"/>
    </source>
</evidence>
<name>A0A7J9CLT3_GOSGO</name>
<keyword evidence="1" id="KW-0472">Membrane</keyword>
<gene>
    <name evidence="2" type="ORF">Gogos_003362</name>
</gene>
<reference evidence="2 3" key="1">
    <citation type="journal article" date="2019" name="Genome Biol. Evol.">
        <title>Insights into the evolution of the New World diploid cottons (Gossypium, subgenus Houzingenia) based on genome sequencing.</title>
        <authorList>
            <person name="Grover C.E."/>
            <person name="Arick M.A. 2nd"/>
            <person name="Thrash A."/>
            <person name="Conover J.L."/>
            <person name="Sanders W.S."/>
            <person name="Peterson D.G."/>
            <person name="Frelichowski J.E."/>
            <person name="Scheffler J.A."/>
            <person name="Scheffler B.E."/>
            <person name="Wendel J.F."/>
        </authorList>
    </citation>
    <scope>NUCLEOTIDE SEQUENCE [LARGE SCALE GENOMIC DNA]</scope>
    <source>
        <strain evidence="2">5</strain>
        <tissue evidence="2">Leaf</tissue>
    </source>
</reference>
<organism evidence="2 3">
    <name type="scientific">Gossypium gossypioides</name>
    <name type="common">Mexican cotton</name>
    <name type="synonym">Selera gossypioides</name>
    <dbReference type="NCBI Taxonomy" id="34282"/>
    <lineage>
        <taxon>Eukaryota</taxon>
        <taxon>Viridiplantae</taxon>
        <taxon>Streptophyta</taxon>
        <taxon>Embryophyta</taxon>
        <taxon>Tracheophyta</taxon>
        <taxon>Spermatophyta</taxon>
        <taxon>Magnoliopsida</taxon>
        <taxon>eudicotyledons</taxon>
        <taxon>Gunneridae</taxon>
        <taxon>Pentapetalae</taxon>
        <taxon>rosids</taxon>
        <taxon>malvids</taxon>
        <taxon>Malvales</taxon>
        <taxon>Malvaceae</taxon>
        <taxon>Malvoideae</taxon>
        <taxon>Gossypium</taxon>
    </lineage>
</organism>
<evidence type="ECO:0000313" key="3">
    <source>
        <dbReference type="Proteomes" id="UP000593579"/>
    </source>
</evidence>
<dbReference type="EMBL" id="JABEZY010000011">
    <property type="protein sequence ID" value="MBA0749437.1"/>
    <property type="molecule type" value="Genomic_DNA"/>
</dbReference>
<evidence type="ECO:0000313" key="2">
    <source>
        <dbReference type="EMBL" id="MBA0749437.1"/>
    </source>
</evidence>
<keyword evidence="1" id="KW-1133">Transmembrane helix</keyword>
<dbReference type="Proteomes" id="UP000593579">
    <property type="component" value="Unassembled WGS sequence"/>
</dbReference>
<feature type="transmembrane region" description="Helical" evidence="1">
    <location>
        <begin position="20"/>
        <end position="38"/>
    </location>
</feature>
<accession>A0A7J9CLT3</accession>
<comment type="caution">
    <text evidence="2">The sequence shown here is derived from an EMBL/GenBank/DDBJ whole genome shotgun (WGS) entry which is preliminary data.</text>
</comment>
<dbReference type="AlphaFoldDB" id="A0A7J9CLT3"/>
<protein>
    <submittedName>
        <fullName evidence="2">Uncharacterized protein</fullName>
    </submittedName>
</protein>
<keyword evidence="3" id="KW-1185">Reference proteome</keyword>
<proteinExistence type="predicted"/>
<keyword evidence="1" id="KW-0812">Transmembrane</keyword>